<accession>A0A0R2RN91</accession>
<feature type="region of interest" description="Disordered" evidence="1">
    <location>
        <begin position="1031"/>
        <end position="1051"/>
    </location>
</feature>
<sequence>MKATKRASVHSFLFPLLCCGVLVSITGYNFHAQTGEPAPVIEYPPAEAGTNIHVAPSGNDSNPGTADQPLATLAKARELVRENLASSDSGDITIHLGQGTYQISEPLVLGHEDASSGGHRVTWRNEPGQYPVLSGGIPVTGWRKTELPGNIWVADLPVSRNILTLYHGDERLPRARGNGFASTQQYEWHGPPTDMIEFPPGALKNYPDIRHAEIVARTSAAWAMNIVPLLSVDEKSNTAKTKPNVYALGRIRHRESPPDSLWVENVLEELDAPGEWVVHPDEGKLYYWPVDDGEPADIIMPLLTELIRVEGTIDYDGAADIPVRGIHFSGLTFQHVDRMGLPDDTTGRILQHAWDYFDTPNAMLRFRGAEDCSVTDCHFTAGGDNAIRLDLHAQKISIERSLFDHLGGAAVVFAGYGPGTKDANKDNTFANNHVHHVSQIKWDRPAIFVWQSGQNRIRKNLIHSIPYIGVSLSCRAAFEGRSEAWATRRDKEITDEIRVRGKIFASYEGWKLREKYLHARNNLVEENEFFSVMERMGDGNAIYVSGAGGGNIIRKNLIHNSWSNLEAAIRCDDDQHETLIEQNIIFDTGSGGNAIQLKGRNDMINNFIVGSDQTPGHKHYGLICFLTYHPDGSRVERNIFYTNTPDRIRPVYAGEGRVLAGNNKTVQQLTPIDLSLSAIGSNLFWSPRKPTLRPLFYADAGGGWPAPWRTTVISGLAGLDPAFALSYDAKGYVNTGMKTEENGASLVHRGRWAVLQRDFSTQSLADGVLWVSFLSRRDEAARASDRSGVFFANESGEPGKGVFIGTRGSKFGIGEASGFINLGEVPGHAAGKTHLILAKIDLPKQTVEAWFNPEDVSAPSALGKPGVSAKVPSLKALANSLQVRLEGQSTEAGMFFDALRVAHGNSSESTLTAVTSGKAASEATLLTDDFDPDPALPTSPYWAEDYLMQAKAEGYEMGSVIADPLFVNPPGRDFGFRAGSAAIVMGIAPIDARTIGVDLEGWDAALAELSKSDADAAMSEAVALGKKVRAGSVSAKGSTLPEEERDLHYIP</sequence>
<evidence type="ECO:0000256" key="1">
    <source>
        <dbReference type="SAM" id="MobiDB-lite"/>
    </source>
</evidence>
<dbReference type="InterPro" id="IPR011050">
    <property type="entry name" value="Pectin_lyase_fold/virulence"/>
</dbReference>
<feature type="transmembrane region" description="Helical" evidence="2">
    <location>
        <begin position="12"/>
        <end position="30"/>
    </location>
</feature>
<evidence type="ECO:0000313" key="3">
    <source>
        <dbReference type="EMBL" id="KRO62539.1"/>
    </source>
</evidence>
<evidence type="ECO:0008006" key="5">
    <source>
        <dbReference type="Google" id="ProtNLM"/>
    </source>
</evidence>
<dbReference type="SMART" id="SM00710">
    <property type="entry name" value="PbH1"/>
    <property type="match status" value="7"/>
</dbReference>
<dbReference type="Proteomes" id="UP000051269">
    <property type="component" value="Unassembled WGS sequence"/>
</dbReference>
<comment type="caution">
    <text evidence="3">The sequence shown here is derived from an EMBL/GenBank/DDBJ whole genome shotgun (WGS) entry which is preliminary data.</text>
</comment>
<dbReference type="SUPFAM" id="SSF51126">
    <property type="entry name" value="Pectin lyase-like"/>
    <property type="match status" value="1"/>
</dbReference>
<dbReference type="PANTHER" id="PTHR36453:SF1">
    <property type="entry name" value="RIGHT HANDED BETA HELIX DOMAIN-CONTAINING PROTEIN"/>
    <property type="match status" value="1"/>
</dbReference>
<organism evidence="3 4">
    <name type="scientific">Verrucomicrobia subdivision 6 bacterium BACL9 MAG-120507-bin52</name>
    <dbReference type="NCBI Taxonomy" id="1655590"/>
    <lineage>
        <taxon>Bacteria</taxon>
        <taxon>Pseudomonadati</taxon>
        <taxon>Verrucomicrobiota</taxon>
        <taxon>Verrucomicrobiia</taxon>
        <taxon>Verrucomicrobiales</taxon>
        <taxon>Verrucomicrobia subdivision 6</taxon>
    </lineage>
</organism>
<evidence type="ECO:0000256" key="2">
    <source>
        <dbReference type="SAM" id="Phobius"/>
    </source>
</evidence>
<gene>
    <name evidence="3" type="ORF">ABR82_02520</name>
</gene>
<reference evidence="3 4" key="1">
    <citation type="submission" date="2015-10" db="EMBL/GenBank/DDBJ databases">
        <title>Metagenome-Assembled Genomes uncover a global brackish microbiome.</title>
        <authorList>
            <person name="Hugerth L.W."/>
            <person name="Larsson J."/>
            <person name="Alneberg J."/>
            <person name="Lindh M.V."/>
            <person name="Legrand C."/>
            <person name="Pinhassi J."/>
            <person name="Andersson A.F."/>
        </authorList>
    </citation>
    <scope>NUCLEOTIDE SEQUENCE [LARGE SCALE GENOMIC DNA]</scope>
    <source>
        <strain evidence="3">BACL18 MAG-120507-bin52</strain>
    </source>
</reference>
<dbReference type="InterPro" id="IPR012334">
    <property type="entry name" value="Pectin_lyas_fold"/>
</dbReference>
<evidence type="ECO:0000313" key="4">
    <source>
        <dbReference type="Proteomes" id="UP000051269"/>
    </source>
</evidence>
<dbReference type="AlphaFoldDB" id="A0A0R2RN91"/>
<keyword evidence="2" id="KW-0812">Transmembrane</keyword>
<name>A0A0R2RN91_9BACT</name>
<keyword evidence="2" id="KW-1133">Transmembrane helix</keyword>
<keyword evidence="2" id="KW-0472">Membrane</keyword>
<proteinExistence type="predicted"/>
<dbReference type="PANTHER" id="PTHR36453">
    <property type="entry name" value="SECRETED PROTEIN-RELATED"/>
    <property type="match status" value="1"/>
</dbReference>
<dbReference type="EMBL" id="LIBO01000062">
    <property type="protein sequence ID" value="KRO62539.1"/>
    <property type="molecule type" value="Genomic_DNA"/>
</dbReference>
<dbReference type="InterPro" id="IPR006626">
    <property type="entry name" value="PbH1"/>
</dbReference>
<dbReference type="Gene3D" id="2.160.20.10">
    <property type="entry name" value="Single-stranded right-handed beta-helix, Pectin lyase-like"/>
    <property type="match status" value="3"/>
</dbReference>
<protein>
    <recommendedName>
        <fullName evidence="5">Right handed beta helix domain-containing protein</fullName>
    </recommendedName>
</protein>